<accession>A0A9P9FW37</accession>
<gene>
    <name evidence="1" type="ORF">BKA55DRAFT_291705</name>
</gene>
<reference evidence="1" key="1">
    <citation type="journal article" date="2021" name="Nat. Commun.">
        <title>Genetic determinants of endophytism in the Arabidopsis root mycobiome.</title>
        <authorList>
            <person name="Mesny F."/>
            <person name="Miyauchi S."/>
            <person name="Thiergart T."/>
            <person name="Pickel B."/>
            <person name="Atanasova L."/>
            <person name="Karlsson M."/>
            <person name="Huettel B."/>
            <person name="Barry K.W."/>
            <person name="Haridas S."/>
            <person name="Chen C."/>
            <person name="Bauer D."/>
            <person name="Andreopoulos W."/>
            <person name="Pangilinan J."/>
            <person name="LaButti K."/>
            <person name="Riley R."/>
            <person name="Lipzen A."/>
            <person name="Clum A."/>
            <person name="Drula E."/>
            <person name="Henrissat B."/>
            <person name="Kohler A."/>
            <person name="Grigoriev I.V."/>
            <person name="Martin F.M."/>
            <person name="Hacquard S."/>
        </authorList>
    </citation>
    <scope>NUCLEOTIDE SEQUENCE</scope>
    <source>
        <strain evidence="1">MPI-CAGE-AT-0023</strain>
    </source>
</reference>
<protein>
    <submittedName>
        <fullName evidence="1">Uncharacterized protein</fullName>
    </submittedName>
</protein>
<name>A0A9P9FW37_FUSRE</name>
<dbReference type="RefSeq" id="XP_046040789.1">
    <property type="nucleotide sequence ID" value="XM_046185545.1"/>
</dbReference>
<dbReference type="AlphaFoldDB" id="A0A9P9FW37"/>
<keyword evidence="2" id="KW-1185">Reference proteome</keyword>
<dbReference type="Proteomes" id="UP000720189">
    <property type="component" value="Unassembled WGS sequence"/>
</dbReference>
<dbReference type="GeneID" id="70215499"/>
<sequence>MLALSQRPRHFRKSPIFEPEATMQIPQPRDLLASARLLCWSRLPLPLTEPPVFKQMADHTPDVDRAAGSQARPLFGFHTLDENLQRLRQEAMPEIVMLQPRPAEKKPGLQRYDPPKSCVDMYEILQNQVRVQTLSLSAVADAVLQANLVQLAGLKTGPRVREPQVFQLSEGHSATITEGYLGRAFLLSQYEAKFQVRRGSYLSQQEIWKPDQELYFGGSLVACAPHTKFSLAIYELVPV</sequence>
<evidence type="ECO:0000313" key="1">
    <source>
        <dbReference type="EMBL" id="KAH7203135.1"/>
    </source>
</evidence>
<proteinExistence type="predicted"/>
<dbReference type="EMBL" id="JAGMUX010000043">
    <property type="protein sequence ID" value="KAH7203135.1"/>
    <property type="molecule type" value="Genomic_DNA"/>
</dbReference>
<organism evidence="1 2">
    <name type="scientific">Fusarium redolens</name>
    <dbReference type="NCBI Taxonomy" id="48865"/>
    <lineage>
        <taxon>Eukaryota</taxon>
        <taxon>Fungi</taxon>
        <taxon>Dikarya</taxon>
        <taxon>Ascomycota</taxon>
        <taxon>Pezizomycotina</taxon>
        <taxon>Sordariomycetes</taxon>
        <taxon>Hypocreomycetidae</taxon>
        <taxon>Hypocreales</taxon>
        <taxon>Nectriaceae</taxon>
        <taxon>Fusarium</taxon>
        <taxon>Fusarium redolens species complex</taxon>
    </lineage>
</organism>
<evidence type="ECO:0000313" key="2">
    <source>
        <dbReference type="Proteomes" id="UP000720189"/>
    </source>
</evidence>
<dbReference type="OrthoDB" id="4975312at2759"/>
<comment type="caution">
    <text evidence="1">The sequence shown here is derived from an EMBL/GenBank/DDBJ whole genome shotgun (WGS) entry which is preliminary data.</text>
</comment>